<dbReference type="SUPFAM" id="SSF53187">
    <property type="entry name" value="Zn-dependent exopeptidases"/>
    <property type="match status" value="1"/>
</dbReference>
<dbReference type="InterPro" id="IPR011650">
    <property type="entry name" value="Peptidase_M20_dimer"/>
</dbReference>
<feature type="active site" description="Proton acceptor" evidence="3">
    <location>
        <position position="170"/>
    </location>
</feature>
<dbReference type="OrthoDB" id="9804934at2"/>
<comment type="cofactor">
    <cofactor evidence="4">
        <name>Zn(2+)</name>
        <dbReference type="ChEBI" id="CHEBI:29105"/>
    </cofactor>
    <text evidence="4">Binds 2 Zn(2+) ions per subunit.</text>
</comment>
<dbReference type="GO" id="GO:0045148">
    <property type="term" value="F:tripeptide aminopeptidase activity"/>
    <property type="evidence" value="ECO:0007669"/>
    <property type="project" value="UniProtKB-UniRule"/>
</dbReference>
<dbReference type="Pfam" id="PF01546">
    <property type="entry name" value="Peptidase_M20"/>
    <property type="match status" value="1"/>
</dbReference>
<evidence type="ECO:0000256" key="1">
    <source>
        <dbReference type="ARBA" id="ARBA00022833"/>
    </source>
</evidence>
<dbReference type="NCBIfam" id="NF009920">
    <property type="entry name" value="PRK13381.1"/>
    <property type="match status" value="1"/>
</dbReference>
<dbReference type="GO" id="GO:0008270">
    <property type="term" value="F:zinc ion binding"/>
    <property type="evidence" value="ECO:0007669"/>
    <property type="project" value="InterPro"/>
</dbReference>
<keyword evidence="6" id="KW-0378">Hydrolase</keyword>
<dbReference type="EMBL" id="UHFX01000003">
    <property type="protein sequence ID" value="SUO03266.1"/>
    <property type="molecule type" value="Genomic_DNA"/>
</dbReference>
<keyword evidence="1 4" id="KW-0862">Zinc</keyword>
<dbReference type="SUPFAM" id="SSF55031">
    <property type="entry name" value="Bacterial exopeptidase dimerisation domain"/>
    <property type="match status" value="1"/>
</dbReference>
<feature type="active site" evidence="3">
    <location>
        <position position="78"/>
    </location>
</feature>
<dbReference type="PANTHER" id="PTHR42994">
    <property type="entry name" value="PEPTIDASE T"/>
    <property type="match status" value="1"/>
</dbReference>
<dbReference type="NCBIfam" id="NF003976">
    <property type="entry name" value="PRK05469.1"/>
    <property type="match status" value="1"/>
</dbReference>
<protein>
    <recommendedName>
        <fullName evidence="2">Peptidase T</fullName>
        <ecNumber evidence="2">3.4.11.4</ecNumber>
    </recommendedName>
</protein>
<dbReference type="Proteomes" id="UP000255523">
    <property type="component" value="Unassembled WGS sequence"/>
</dbReference>
<evidence type="ECO:0000256" key="3">
    <source>
        <dbReference type="PIRSR" id="PIRSR037215-1"/>
    </source>
</evidence>
<evidence type="ECO:0000256" key="2">
    <source>
        <dbReference type="NCBIfam" id="TIGR01882"/>
    </source>
</evidence>
<dbReference type="Gene3D" id="3.40.630.10">
    <property type="entry name" value="Zn peptidases"/>
    <property type="match status" value="1"/>
</dbReference>
<organism evidence="6 7">
    <name type="scientific">Faecalicoccus pleomorphus</name>
    <dbReference type="NCBI Taxonomy" id="1323"/>
    <lineage>
        <taxon>Bacteria</taxon>
        <taxon>Bacillati</taxon>
        <taxon>Bacillota</taxon>
        <taxon>Erysipelotrichia</taxon>
        <taxon>Erysipelotrichales</taxon>
        <taxon>Erysipelotrichaceae</taxon>
        <taxon>Faecalicoccus</taxon>
    </lineage>
</organism>
<feature type="binding site" evidence="4">
    <location>
        <position position="374"/>
    </location>
    <ligand>
        <name>Zn(2+)</name>
        <dbReference type="ChEBI" id="CHEBI:29105"/>
        <label>2</label>
    </ligand>
</feature>
<evidence type="ECO:0000313" key="6">
    <source>
        <dbReference type="EMBL" id="SUO03266.1"/>
    </source>
</evidence>
<feature type="binding site" evidence="4">
    <location>
        <position position="171"/>
    </location>
    <ligand>
        <name>Zn(2+)</name>
        <dbReference type="ChEBI" id="CHEBI:29105"/>
        <label>2</label>
    </ligand>
</feature>
<name>A0A380LN33_9FIRM</name>
<reference evidence="6 7" key="1">
    <citation type="submission" date="2018-06" db="EMBL/GenBank/DDBJ databases">
        <authorList>
            <consortium name="Pathogen Informatics"/>
            <person name="Doyle S."/>
        </authorList>
    </citation>
    <scope>NUCLEOTIDE SEQUENCE [LARGE SCALE GENOMIC DNA]</scope>
    <source>
        <strain evidence="6 7">NCTC11087</strain>
    </source>
</reference>
<dbReference type="GO" id="GO:0006508">
    <property type="term" value="P:proteolysis"/>
    <property type="evidence" value="ECO:0007669"/>
    <property type="project" value="UniProtKB-UniRule"/>
</dbReference>
<gene>
    <name evidence="6" type="primary">pepT</name>
    <name evidence="6" type="ORF">NCTC11087_00122</name>
</gene>
<dbReference type="CDD" id="cd03892">
    <property type="entry name" value="M20_peptT"/>
    <property type="match status" value="1"/>
</dbReference>
<dbReference type="GO" id="GO:0006518">
    <property type="term" value="P:peptide metabolic process"/>
    <property type="evidence" value="ECO:0007669"/>
    <property type="project" value="InterPro"/>
</dbReference>
<sequence length="401" mass="44897">MSVTEKFLHYVSFDTQSDPESTTAPSTEKQLVLAKELEKECKALGFQKVMVDPHGIVYATLEATDDRLPSFGFCAHMDTATELSGKDIRPRIIENYDGSMIVLNDQYQMDCKKYPALSNCIGDDLIVTDGNTLLGGDDKAGIAIIMQAVDEMIKENLPHGKIIVAFTPDEEVGRGTENFDLEQFQVDFAYTVDGGRIDAIDYENFNAAQAKITITGNTIHPGYAKDKMINACLLSHELIEAFPKQETPAHTENREGFYHLLEMEGTCESASLAYIIRDHDFEKFTARKQFVQDVINSLNQKYGDRFQLEMQDQYYNMAQFMHGDMRSVTRAKEALAACGLDPVSIPTRGGTDGAMLTEKGCICPNFGTGSYNHHGRYEFCSINQMETMVQVLKTLMQKQKP</sequence>
<feature type="domain" description="Peptidase M20 dimerisation" evidence="5">
    <location>
        <begin position="202"/>
        <end position="301"/>
    </location>
</feature>
<feature type="binding site" evidence="4">
    <location>
        <position position="193"/>
    </location>
    <ligand>
        <name>Zn(2+)</name>
        <dbReference type="ChEBI" id="CHEBI:29105"/>
        <label>1</label>
    </ligand>
</feature>
<dbReference type="AlphaFoldDB" id="A0A380LN33"/>
<feature type="binding site" evidence="4">
    <location>
        <position position="137"/>
    </location>
    <ligand>
        <name>Zn(2+)</name>
        <dbReference type="ChEBI" id="CHEBI:29105"/>
        <label>1</label>
    </ligand>
</feature>
<evidence type="ECO:0000256" key="4">
    <source>
        <dbReference type="PIRSR" id="PIRSR037215-2"/>
    </source>
</evidence>
<dbReference type="EC" id="3.4.11.4" evidence="2"/>
<feature type="binding site" evidence="4">
    <location>
        <position position="76"/>
    </location>
    <ligand>
        <name>Zn(2+)</name>
        <dbReference type="ChEBI" id="CHEBI:29105"/>
        <label>1</label>
    </ligand>
</feature>
<accession>A0A380LN33</accession>
<proteinExistence type="predicted"/>
<dbReference type="PANTHER" id="PTHR42994:SF2">
    <property type="entry name" value="PEPTIDASE"/>
    <property type="match status" value="1"/>
</dbReference>
<evidence type="ECO:0000259" key="5">
    <source>
        <dbReference type="Pfam" id="PF07687"/>
    </source>
</evidence>
<keyword evidence="6" id="KW-0031">Aminopeptidase</keyword>
<dbReference type="GeneID" id="77461120"/>
<keyword evidence="4" id="KW-0479">Metal-binding</keyword>
<keyword evidence="6" id="KW-0645">Protease</keyword>
<dbReference type="PIRSF" id="PIRSF037215">
    <property type="entry name" value="Peptidase_M20B"/>
    <property type="match status" value="1"/>
</dbReference>
<dbReference type="InterPro" id="IPR010161">
    <property type="entry name" value="Peptidase_M20B"/>
</dbReference>
<keyword evidence="7" id="KW-1185">Reference proteome</keyword>
<dbReference type="InterPro" id="IPR036264">
    <property type="entry name" value="Bact_exopeptidase_dim_dom"/>
</dbReference>
<dbReference type="Pfam" id="PF07687">
    <property type="entry name" value="M20_dimer"/>
    <property type="match status" value="1"/>
</dbReference>
<evidence type="ECO:0000313" key="7">
    <source>
        <dbReference type="Proteomes" id="UP000255523"/>
    </source>
</evidence>
<dbReference type="NCBIfam" id="TIGR01882">
    <property type="entry name" value="peptidase-T"/>
    <property type="match status" value="1"/>
</dbReference>
<dbReference type="Gene3D" id="3.30.70.360">
    <property type="match status" value="1"/>
</dbReference>
<dbReference type="InterPro" id="IPR002933">
    <property type="entry name" value="Peptidase_M20"/>
</dbReference>
<dbReference type="RefSeq" id="WP_022790275.1">
    <property type="nucleotide sequence ID" value="NZ_UHFX01000003.1"/>
</dbReference>
<feature type="binding site" evidence="4">
    <location>
        <position position="137"/>
    </location>
    <ligand>
        <name>Zn(2+)</name>
        <dbReference type="ChEBI" id="CHEBI:29105"/>
        <label>2</label>
    </ligand>
</feature>